<dbReference type="InterPro" id="IPR050072">
    <property type="entry name" value="Peptidase_M20A"/>
</dbReference>
<dbReference type="PANTHER" id="PTHR43808:SF27">
    <property type="entry name" value="PROTEIN ROCB"/>
    <property type="match status" value="1"/>
</dbReference>
<proteinExistence type="predicted"/>
<dbReference type="InterPro" id="IPR002933">
    <property type="entry name" value="Peptidase_M20"/>
</dbReference>
<reference evidence="1 2" key="1">
    <citation type="submission" date="2018-10" db="EMBL/GenBank/DDBJ databases">
        <title>Oceanobacillus sp. YLB-02 draft genome.</title>
        <authorList>
            <person name="Yu L."/>
        </authorList>
    </citation>
    <scope>NUCLEOTIDE SEQUENCE [LARGE SCALE GENOMIC DNA]</scope>
    <source>
        <strain evidence="1 2">YLB-02</strain>
    </source>
</reference>
<dbReference type="RefSeq" id="WP_121522727.1">
    <property type="nucleotide sequence ID" value="NZ_RCHR01000003.1"/>
</dbReference>
<keyword evidence="2" id="KW-1185">Reference proteome</keyword>
<dbReference type="OrthoDB" id="9815360at2"/>
<sequence>MATLWQTPNQLRSLLTELVGWKSVSLTEGERQFPVKLQAKLQDLEYYQANPDYIRLYDADKRRKFLTALYKHPNATDTICMISHFDTVGTEEYGDFEALATLPEDLTKTWMEAQAKLPPEVLEDLISGEYLFGRGVMDMKMGLVYHMSLIERASMEDWPINLLLVTVPDEEVNSAGMRAAIPKILAMQEEHKLRVTLFLNSEPVFSNNPSNHHYFIYTGSIGKILGAALFYGKETHAGEPLRGLTSSYMASYLTKEMEWNEAFIEEVLGEKTPLPITLQQRDLSLTYSTQTPYRSSALYNIFMMKRSASEVFDIFEKVANEAARKCNEDYQLKCKAYEVTPIGNVKVLKYKDLLEYATNKLGNDAIQEMKADIYYQEQWDDREKALRIADRLMIHCQELAPAIIILFAPPYYPAVNSSDNDLVKECTAFVSKTAQEKCKLSIRQVHYFNGICDLSYVNYEGTKDGWSAFEENTPVWNDTYTIPFKEMQQLQAPVLNVGPFGKDPHKRSERLHIKSAFEQTPVLLAELIKMLINRKSD</sequence>
<organism evidence="1 2">
    <name type="scientific">Oceanobacillus piezotolerans</name>
    <dbReference type="NCBI Taxonomy" id="2448030"/>
    <lineage>
        <taxon>Bacteria</taxon>
        <taxon>Bacillati</taxon>
        <taxon>Bacillota</taxon>
        <taxon>Bacilli</taxon>
        <taxon>Bacillales</taxon>
        <taxon>Bacillaceae</taxon>
        <taxon>Oceanobacillus</taxon>
    </lineage>
</organism>
<evidence type="ECO:0000313" key="1">
    <source>
        <dbReference type="EMBL" id="RLL45138.1"/>
    </source>
</evidence>
<dbReference type="PANTHER" id="PTHR43808">
    <property type="entry name" value="ACETYLORNITHINE DEACETYLASE"/>
    <property type="match status" value="1"/>
</dbReference>
<evidence type="ECO:0000313" key="2">
    <source>
        <dbReference type="Proteomes" id="UP000270219"/>
    </source>
</evidence>
<dbReference type="Pfam" id="PF01546">
    <property type="entry name" value="Peptidase_M20"/>
    <property type="match status" value="1"/>
</dbReference>
<dbReference type="GO" id="GO:0016787">
    <property type="term" value="F:hydrolase activity"/>
    <property type="evidence" value="ECO:0007669"/>
    <property type="project" value="UniProtKB-KW"/>
</dbReference>
<protein>
    <submittedName>
        <fullName evidence="1">M20/M25/M40 family metallo-hydrolase</fullName>
    </submittedName>
</protein>
<accession>A0A498D600</accession>
<dbReference type="EMBL" id="RCHR01000003">
    <property type="protein sequence ID" value="RLL45138.1"/>
    <property type="molecule type" value="Genomic_DNA"/>
</dbReference>
<dbReference type="SUPFAM" id="SSF53187">
    <property type="entry name" value="Zn-dependent exopeptidases"/>
    <property type="match status" value="1"/>
</dbReference>
<comment type="caution">
    <text evidence="1">The sequence shown here is derived from an EMBL/GenBank/DDBJ whole genome shotgun (WGS) entry which is preliminary data.</text>
</comment>
<dbReference type="PIRSF" id="PIRSF010386">
    <property type="entry name" value="RocB"/>
    <property type="match status" value="1"/>
</dbReference>
<name>A0A498D600_9BACI</name>
<dbReference type="Proteomes" id="UP000270219">
    <property type="component" value="Unassembled WGS sequence"/>
</dbReference>
<dbReference type="AlphaFoldDB" id="A0A498D600"/>
<gene>
    <name evidence="1" type="ORF">D8M04_09750</name>
</gene>
<dbReference type="InterPro" id="IPR012166">
    <property type="entry name" value="Uncharacterised_RocB"/>
</dbReference>
<dbReference type="Gene3D" id="3.40.630.10">
    <property type="entry name" value="Zn peptidases"/>
    <property type="match status" value="1"/>
</dbReference>
<keyword evidence="1" id="KW-0378">Hydrolase</keyword>